<evidence type="ECO:0000256" key="4">
    <source>
        <dbReference type="ARBA" id="ARBA00023242"/>
    </source>
</evidence>
<dbReference type="GO" id="GO:0016251">
    <property type="term" value="F:RNA polymerase II general transcription initiation factor activity"/>
    <property type="evidence" value="ECO:0007669"/>
    <property type="project" value="EnsemblMetazoa"/>
</dbReference>
<dbReference type="STRING" id="7234.B4G3V6"/>
<dbReference type="eggNOG" id="KOG2652">
    <property type="taxonomic scope" value="Eukaryota"/>
</dbReference>
<dbReference type="InterPro" id="IPR004855">
    <property type="entry name" value="TFIIA_asu/bsu"/>
</dbReference>
<feature type="region of interest" description="Disordered" evidence="5">
    <location>
        <begin position="132"/>
        <end position="177"/>
    </location>
</feature>
<name>B4G3V6_DROPE</name>
<dbReference type="SMART" id="SM01371">
    <property type="entry name" value="TFIIA"/>
    <property type="match status" value="1"/>
</dbReference>
<dbReference type="GO" id="GO:0005672">
    <property type="term" value="C:transcription factor TFIIA complex"/>
    <property type="evidence" value="ECO:0007669"/>
    <property type="project" value="EnsemblMetazoa"/>
</dbReference>
<dbReference type="AlphaFoldDB" id="B4G3V6"/>
<dbReference type="CDD" id="cd07976">
    <property type="entry name" value="TFIIA_alpha_beta_like"/>
    <property type="match status" value="1"/>
</dbReference>
<evidence type="ECO:0000256" key="2">
    <source>
        <dbReference type="ARBA" id="ARBA00010059"/>
    </source>
</evidence>
<dbReference type="Gene3D" id="1.10.287.100">
    <property type="match status" value="1"/>
</dbReference>
<keyword evidence="3" id="KW-0804">Transcription</keyword>
<keyword evidence="7" id="KW-1185">Reference proteome</keyword>
<evidence type="ECO:0000256" key="1">
    <source>
        <dbReference type="ARBA" id="ARBA00004123"/>
    </source>
</evidence>
<sequence>MALCQTSVLKVYHAVIEDVITNVRDAFLDEGVDEQVLQEMKQIWRNKLLASKAVELTPDPSEGSHPPPIVANNPKVSKVCDRCLPTFDVDPCVHSRHIRSSSSTAAMAAKSPAAGAAAAGSGLKNGQMPIKQEVTSQNPPPLHPTSGGSIAQRQQASGGGQTPIPLWPRWTPTASCP</sequence>
<dbReference type="HOGENOM" id="CLU_1519432_0_0_1"/>
<dbReference type="Proteomes" id="UP000008744">
    <property type="component" value="Unassembled WGS sequence"/>
</dbReference>
<dbReference type="GO" id="GO:0001094">
    <property type="term" value="F:TFIID-class transcription factor complex binding"/>
    <property type="evidence" value="ECO:0007669"/>
    <property type="project" value="EnsemblMetazoa"/>
</dbReference>
<dbReference type="GO" id="GO:0006367">
    <property type="term" value="P:transcription initiation at RNA polymerase II promoter"/>
    <property type="evidence" value="ECO:0007669"/>
    <property type="project" value="InterPro"/>
</dbReference>
<comment type="similarity">
    <text evidence="2">Belongs to the TFIIA subunit 1 family.</text>
</comment>
<feature type="compositionally biased region" description="Polar residues" evidence="5">
    <location>
        <begin position="146"/>
        <end position="156"/>
    </location>
</feature>
<dbReference type="FunFam" id="1.10.287.100:FF:000001">
    <property type="entry name" value="Transcription initiation factor IIA subunit"/>
    <property type="match status" value="1"/>
</dbReference>
<gene>
    <name evidence="6" type="primary">Dper\GL24482</name>
    <name evidence="6" type="ORF">Dper_GL24482</name>
</gene>
<dbReference type="SUPFAM" id="SSF47396">
    <property type="entry name" value="Transcription factor IIA (TFIIA), alpha-helical domain"/>
    <property type="match status" value="1"/>
</dbReference>
<protein>
    <submittedName>
        <fullName evidence="6">GL24482</fullName>
    </submittedName>
</protein>
<proteinExistence type="inferred from homology"/>
<dbReference type="PhylomeDB" id="B4G3V6"/>
<dbReference type="GO" id="GO:0017025">
    <property type="term" value="F:TBP-class protein binding"/>
    <property type="evidence" value="ECO:0007669"/>
    <property type="project" value="EnsemblMetazoa"/>
</dbReference>
<organism evidence="7">
    <name type="scientific">Drosophila persimilis</name>
    <name type="common">Fruit fly</name>
    <dbReference type="NCBI Taxonomy" id="7234"/>
    <lineage>
        <taxon>Eukaryota</taxon>
        <taxon>Metazoa</taxon>
        <taxon>Ecdysozoa</taxon>
        <taxon>Arthropoda</taxon>
        <taxon>Hexapoda</taxon>
        <taxon>Insecta</taxon>
        <taxon>Pterygota</taxon>
        <taxon>Neoptera</taxon>
        <taxon>Endopterygota</taxon>
        <taxon>Diptera</taxon>
        <taxon>Brachycera</taxon>
        <taxon>Muscomorpha</taxon>
        <taxon>Ephydroidea</taxon>
        <taxon>Drosophilidae</taxon>
        <taxon>Drosophila</taxon>
        <taxon>Sophophora</taxon>
    </lineage>
</organism>
<evidence type="ECO:0000313" key="7">
    <source>
        <dbReference type="Proteomes" id="UP000008744"/>
    </source>
</evidence>
<evidence type="ECO:0000256" key="3">
    <source>
        <dbReference type="ARBA" id="ARBA00023163"/>
    </source>
</evidence>
<reference evidence="6 7" key="1">
    <citation type="journal article" date="2007" name="Nature">
        <title>Evolution of genes and genomes on the Drosophila phylogeny.</title>
        <authorList>
            <consortium name="Drosophila 12 Genomes Consortium"/>
            <person name="Clark A.G."/>
            <person name="Eisen M.B."/>
            <person name="Smith D.R."/>
            <person name="Bergman C.M."/>
            <person name="Oliver B."/>
            <person name="Markow T.A."/>
            <person name="Kaufman T.C."/>
            <person name="Kellis M."/>
            <person name="Gelbart W."/>
            <person name="Iyer V.N."/>
            <person name="Pollard D.A."/>
            <person name="Sackton T.B."/>
            <person name="Larracuente A.M."/>
            <person name="Singh N.D."/>
            <person name="Abad J.P."/>
            <person name="Abt D.N."/>
            <person name="Adryan B."/>
            <person name="Aguade M."/>
            <person name="Akashi H."/>
            <person name="Anderson W.W."/>
            <person name="Aquadro C.F."/>
            <person name="Ardell D.H."/>
            <person name="Arguello R."/>
            <person name="Artieri C.G."/>
            <person name="Barbash D.A."/>
            <person name="Barker D."/>
            <person name="Barsanti P."/>
            <person name="Batterham P."/>
            <person name="Batzoglou S."/>
            <person name="Begun D."/>
            <person name="Bhutkar A."/>
            <person name="Blanco E."/>
            <person name="Bosak S.A."/>
            <person name="Bradley R.K."/>
            <person name="Brand A.D."/>
            <person name="Brent M.R."/>
            <person name="Brooks A.N."/>
            <person name="Brown R.H."/>
            <person name="Butlin R.K."/>
            <person name="Caggese C."/>
            <person name="Calvi B.R."/>
            <person name="Bernardo de Carvalho A."/>
            <person name="Caspi A."/>
            <person name="Castrezana S."/>
            <person name="Celniker S.E."/>
            <person name="Chang J.L."/>
            <person name="Chapple C."/>
            <person name="Chatterji S."/>
            <person name="Chinwalla A."/>
            <person name="Civetta A."/>
            <person name="Clifton S.W."/>
            <person name="Comeron J.M."/>
            <person name="Costello J.C."/>
            <person name="Coyne J.A."/>
            <person name="Daub J."/>
            <person name="David R.G."/>
            <person name="Delcher A.L."/>
            <person name="Delehaunty K."/>
            <person name="Do C.B."/>
            <person name="Ebling H."/>
            <person name="Edwards K."/>
            <person name="Eickbush T."/>
            <person name="Evans J.D."/>
            <person name="Filipski A."/>
            <person name="Findeiss S."/>
            <person name="Freyhult E."/>
            <person name="Fulton L."/>
            <person name="Fulton R."/>
            <person name="Garcia A.C."/>
            <person name="Gardiner A."/>
            <person name="Garfield D.A."/>
            <person name="Garvin B.E."/>
            <person name="Gibson G."/>
            <person name="Gilbert D."/>
            <person name="Gnerre S."/>
            <person name="Godfrey J."/>
            <person name="Good R."/>
            <person name="Gotea V."/>
            <person name="Gravely B."/>
            <person name="Greenberg A.J."/>
            <person name="Griffiths-Jones S."/>
            <person name="Gross S."/>
            <person name="Guigo R."/>
            <person name="Gustafson E.A."/>
            <person name="Haerty W."/>
            <person name="Hahn M.W."/>
            <person name="Halligan D.L."/>
            <person name="Halpern A.L."/>
            <person name="Halter G.M."/>
            <person name="Han M.V."/>
            <person name="Heger A."/>
            <person name="Hillier L."/>
            <person name="Hinrichs A.S."/>
            <person name="Holmes I."/>
            <person name="Hoskins R.A."/>
            <person name="Hubisz M.J."/>
            <person name="Hultmark D."/>
            <person name="Huntley M.A."/>
            <person name="Jaffe D.B."/>
            <person name="Jagadeeshan S."/>
            <person name="Jeck W.R."/>
            <person name="Johnson J."/>
            <person name="Jones C.D."/>
            <person name="Jordan W.C."/>
            <person name="Karpen G.H."/>
            <person name="Kataoka E."/>
            <person name="Keightley P.D."/>
            <person name="Kheradpour P."/>
            <person name="Kirkness E.F."/>
            <person name="Koerich L.B."/>
            <person name="Kristiansen K."/>
            <person name="Kudrna D."/>
            <person name="Kulathinal R.J."/>
            <person name="Kumar S."/>
            <person name="Kwok R."/>
            <person name="Lander E."/>
            <person name="Langley C.H."/>
            <person name="Lapoint R."/>
            <person name="Lazzaro B.P."/>
            <person name="Lee S.J."/>
            <person name="Levesque L."/>
            <person name="Li R."/>
            <person name="Lin C.F."/>
            <person name="Lin M.F."/>
            <person name="Lindblad-Toh K."/>
            <person name="Llopart A."/>
            <person name="Long M."/>
            <person name="Low L."/>
            <person name="Lozovsky E."/>
            <person name="Lu J."/>
            <person name="Luo M."/>
            <person name="Machado C.A."/>
            <person name="Makalowski W."/>
            <person name="Marzo M."/>
            <person name="Matsuda M."/>
            <person name="Matzkin L."/>
            <person name="McAllister B."/>
            <person name="McBride C.S."/>
            <person name="McKernan B."/>
            <person name="McKernan K."/>
            <person name="Mendez-Lago M."/>
            <person name="Minx P."/>
            <person name="Mollenhauer M.U."/>
            <person name="Montooth K."/>
            <person name="Mount S.M."/>
            <person name="Mu X."/>
            <person name="Myers E."/>
            <person name="Negre B."/>
            <person name="Newfeld S."/>
            <person name="Nielsen R."/>
            <person name="Noor M.A."/>
            <person name="O'Grady P."/>
            <person name="Pachter L."/>
            <person name="Papaceit M."/>
            <person name="Parisi M.J."/>
            <person name="Parisi M."/>
            <person name="Parts L."/>
            <person name="Pedersen J.S."/>
            <person name="Pesole G."/>
            <person name="Phillippy A.M."/>
            <person name="Ponting C.P."/>
            <person name="Pop M."/>
            <person name="Porcelli D."/>
            <person name="Powell J.R."/>
            <person name="Prohaska S."/>
            <person name="Pruitt K."/>
            <person name="Puig M."/>
            <person name="Quesneville H."/>
            <person name="Ram K.R."/>
            <person name="Rand D."/>
            <person name="Rasmussen M.D."/>
            <person name="Reed L.K."/>
            <person name="Reenan R."/>
            <person name="Reily A."/>
            <person name="Remington K.A."/>
            <person name="Rieger T.T."/>
            <person name="Ritchie M.G."/>
            <person name="Robin C."/>
            <person name="Rogers Y.H."/>
            <person name="Rohde C."/>
            <person name="Rozas J."/>
            <person name="Rubenfield M.J."/>
            <person name="Ruiz A."/>
            <person name="Russo S."/>
            <person name="Salzberg S.L."/>
            <person name="Sanchez-Gracia A."/>
            <person name="Saranga D.J."/>
            <person name="Sato H."/>
            <person name="Schaeffer S.W."/>
            <person name="Schatz M.C."/>
            <person name="Schlenke T."/>
            <person name="Schwartz R."/>
            <person name="Segarra C."/>
            <person name="Singh R.S."/>
            <person name="Sirot L."/>
            <person name="Sirota M."/>
            <person name="Sisneros N.B."/>
            <person name="Smith C.D."/>
            <person name="Smith T.F."/>
            <person name="Spieth J."/>
            <person name="Stage D.E."/>
            <person name="Stark A."/>
            <person name="Stephan W."/>
            <person name="Strausberg R.L."/>
            <person name="Strempel S."/>
            <person name="Sturgill D."/>
            <person name="Sutton G."/>
            <person name="Sutton G.G."/>
            <person name="Tao W."/>
            <person name="Teichmann S."/>
            <person name="Tobari Y.N."/>
            <person name="Tomimura Y."/>
            <person name="Tsolas J.M."/>
            <person name="Valente V.L."/>
            <person name="Venter E."/>
            <person name="Venter J.C."/>
            <person name="Vicario S."/>
            <person name="Vieira F.G."/>
            <person name="Vilella A.J."/>
            <person name="Villasante A."/>
            <person name="Walenz B."/>
            <person name="Wang J."/>
            <person name="Wasserman M."/>
            <person name="Watts T."/>
            <person name="Wilson D."/>
            <person name="Wilson R.K."/>
            <person name="Wing R.A."/>
            <person name="Wolfner M.F."/>
            <person name="Wong A."/>
            <person name="Wong G.K."/>
            <person name="Wu C.I."/>
            <person name="Wu G."/>
            <person name="Yamamoto D."/>
            <person name="Yang H.P."/>
            <person name="Yang S.P."/>
            <person name="Yorke J.A."/>
            <person name="Yoshida K."/>
            <person name="Zdobnov E."/>
            <person name="Zhang P."/>
            <person name="Zhang Y."/>
            <person name="Zimin A.V."/>
            <person name="Baldwin J."/>
            <person name="Abdouelleil A."/>
            <person name="Abdulkadir J."/>
            <person name="Abebe A."/>
            <person name="Abera B."/>
            <person name="Abreu J."/>
            <person name="Acer S.C."/>
            <person name="Aftuck L."/>
            <person name="Alexander A."/>
            <person name="An P."/>
            <person name="Anderson E."/>
            <person name="Anderson S."/>
            <person name="Arachi H."/>
            <person name="Azer M."/>
            <person name="Bachantsang P."/>
            <person name="Barry A."/>
            <person name="Bayul T."/>
            <person name="Berlin A."/>
            <person name="Bessette D."/>
            <person name="Bloom T."/>
            <person name="Blye J."/>
            <person name="Boguslavskiy L."/>
            <person name="Bonnet C."/>
            <person name="Boukhgalter B."/>
            <person name="Bourzgui I."/>
            <person name="Brown A."/>
            <person name="Cahill P."/>
            <person name="Channer S."/>
            <person name="Cheshatsang Y."/>
            <person name="Chuda L."/>
            <person name="Citroen M."/>
            <person name="Collymore A."/>
            <person name="Cooke P."/>
            <person name="Costello M."/>
            <person name="D'Aco K."/>
            <person name="Daza R."/>
            <person name="De Haan G."/>
            <person name="DeGray S."/>
            <person name="DeMaso C."/>
            <person name="Dhargay N."/>
            <person name="Dooley K."/>
            <person name="Dooley E."/>
            <person name="Doricent M."/>
            <person name="Dorje P."/>
            <person name="Dorjee K."/>
            <person name="Dupes A."/>
            <person name="Elong R."/>
            <person name="Falk J."/>
            <person name="Farina A."/>
            <person name="Faro S."/>
            <person name="Ferguson D."/>
            <person name="Fisher S."/>
            <person name="Foley C.D."/>
            <person name="Franke A."/>
            <person name="Friedrich D."/>
            <person name="Gadbois L."/>
            <person name="Gearin G."/>
            <person name="Gearin C.R."/>
            <person name="Giannoukos G."/>
            <person name="Goode T."/>
            <person name="Graham J."/>
            <person name="Grandbois E."/>
            <person name="Grewal S."/>
            <person name="Gyaltsen K."/>
            <person name="Hafez N."/>
            <person name="Hagos B."/>
            <person name="Hall J."/>
            <person name="Henson C."/>
            <person name="Hollinger A."/>
            <person name="Honan T."/>
            <person name="Huard M.D."/>
            <person name="Hughes L."/>
            <person name="Hurhula B."/>
            <person name="Husby M.E."/>
            <person name="Kamat A."/>
            <person name="Kanga B."/>
            <person name="Kashin S."/>
            <person name="Khazanovich D."/>
            <person name="Kisner P."/>
            <person name="Lance K."/>
            <person name="Lara M."/>
            <person name="Lee W."/>
            <person name="Lennon N."/>
            <person name="Letendre F."/>
            <person name="LeVine R."/>
            <person name="Lipovsky A."/>
            <person name="Liu X."/>
            <person name="Liu J."/>
            <person name="Liu S."/>
            <person name="Lokyitsang T."/>
            <person name="Lokyitsang Y."/>
            <person name="Lubonja R."/>
            <person name="Lui A."/>
            <person name="MacDonald P."/>
            <person name="Magnisalis V."/>
            <person name="Maru K."/>
            <person name="Matthews C."/>
            <person name="McCusker W."/>
            <person name="McDonough S."/>
            <person name="Mehta T."/>
            <person name="Meldrim J."/>
            <person name="Meneus L."/>
            <person name="Mihai O."/>
            <person name="Mihalev A."/>
            <person name="Mihova T."/>
            <person name="Mittelman R."/>
            <person name="Mlenga V."/>
            <person name="Montmayeur A."/>
            <person name="Mulrain L."/>
            <person name="Navidi A."/>
            <person name="Naylor J."/>
            <person name="Negash T."/>
            <person name="Nguyen T."/>
            <person name="Nguyen N."/>
            <person name="Nicol R."/>
            <person name="Norbu C."/>
            <person name="Norbu N."/>
            <person name="Novod N."/>
            <person name="O'Neill B."/>
            <person name="Osman S."/>
            <person name="Markiewicz E."/>
            <person name="Oyono O.L."/>
            <person name="Patti C."/>
            <person name="Phunkhang P."/>
            <person name="Pierre F."/>
            <person name="Priest M."/>
            <person name="Raghuraman S."/>
            <person name="Rege F."/>
            <person name="Reyes R."/>
            <person name="Rise C."/>
            <person name="Rogov P."/>
            <person name="Ross K."/>
            <person name="Ryan E."/>
            <person name="Settipalli S."/>
            <person name="Shea T."/>
            <person name="Sherpa N."/>
            <person name="Shi L."/>
            <person name="Shih D."/>
            <person name="Sparrow T."/>
            <person name="Spaulding J."/>
            <person name="Stalker J."/>
            <person name="Stange-Thomann N."/>
            <person name="Stavropoulos S."/>
            <person name="Stone C."/>
            <person name="Strader C."/>
            <person name="Tesfaye S."/>
            <person name="Thomson T."/>
            <person name="Thoulutsang Y."/>
            <person name="Thoulutsang D."/>
            <person name="Topham K."/>
            <person name="Topping I."/>
            <person name="Tsamla T."/>
            <person name="Vassiliev H."/>
            <person name="Vo A."/>
            <person name="Wangchuk T."/>
            <person name="Wangdi T."/>
            <person name="Weiand M."/>
            <person name="Wilkinson J."/>
            <person name="Wilson A."/>
            <person name="Yadav S."/>
            <person name="Young G."/>
            <person name="Yu Q."/>
            <person name="Zembek L."/>
            <person name="Zhong D."/>
            <person name="Zimmer A."/>
            <person name="Zwirko Z."/>
            <person name="Jaffe D.B."/>
            <person name="Alvarez P."/>
            <person name="Brockman W."/>
            <person name="Butler J."/>
            <person name="Chin C."/>
            <person name="Gnerre S."/>
            <person name="Grabherr M."/>
            <person name="Kleber M."/>
            <person name="Mauceli E."/>
            <person name="MacCallum I."/>
        </authorList>
    </citation>
    <scope>NUCLEOTIDE SEQUENCE [LARGE SCALE GENOMIC DNA]</scope>
    <source>
        <strain evidence="7">MSH-3 / Tucson 14011-0111.49</strain>
    </source>
</reference>
<comment type="subcellular location">
    <subcellularLocation>
        <location evidence="1">Nucleus</location>
    </subcellularLocation>
</comment>
<keyword evidence="4" id="KW-0539">Nucleus</keyword>
<dbReference type="OrthoDB" id="6275927at2759"/>
<dbReference type="PANTHER" id="PTHR12694">
    <property type="entry name" value="TRANSCRIPTION INITIATION FACTOR IIA SUBUNIT 1"/>
    <property type="match status" value="1"/>
</dbReference>
<accession>B4G3V6</accession>
<evidence type="ECO:0000313" key="6">
    <source>
        <dbReference type="EMBL" id="EDW25061.1"/>
    </source>
</evidence>
<dbReference type="EMBL" id="CH479179">
    <property type="protein sequence ID" value="EDW25061.1"/>
    <property type="molecule type" value="Genomic_DNA"/>
</dbReference>
<dbReference type="PANTHER" id="PTHR12694:SF8">
    <property type="entry name" value="TRANSCRIPTION INITIATION FACTOR IIA SUBUNIT 1"/>
    <property type="match status" value="1"/>
</dbReference>
<evidence type="ECO:0000256" key="5">
    <source>
        <dbReference type="SAM" id="MobiDB-lite"/>
    </source>
</evidence>
<dbReference type="Pfam" id="PF03153">
    <property type="entry name" value="TFIIA"/>
    <property type="match status" value="1"/>
</dbReference>